<dbReference type="Proteomes" id="UP000002499">
    <property type="component" value="Unassembled WGS sequence"/>
</dbReference>
<reference evidence="5 6" key="1">
    <citation type="journal article" date="2011" name="PLoS Genet.">
        <title>Genome sequencing and comparative transcriptomics of the model entomopathogenic fungi Metarhizium anisopliae and M. acridum.</title>
        <authorList>
            <person name="Gao Q."/>
            <person name="Jin K."/>
            <person name="Ying S.H."/>
            <person name="Zhang Y."/>
            <person name="Xiao G."/>
            <person name="Shang Y."/>
            <person name="Duan Z."/>
            <person name="Hu X."/>
            <person name="Xie X.Q."/>
            <person name="Zhou G."/>
            <person name="Peng G."/>
            <person name="Luo Z."/>
            <person name="Huang W."/>
            <person name="Wang B."/>
            <person name="Fang W."/>
            <person name="Wang S."/>
            <person name="Zhong Y."/>
            <person name="Ma L.J."/>
            <person name="St Leger R.J."/>
            <person name="Zhao G.P."/>
            <person name="Pei Y."/>
            <person name="Feng M.G."/>
            <person name="Xia Y."/>
            <person name="Wang C."/>
        </authorList>
    </citation>
    <scope>NUCLEOTIDE SEQUENCE [LARGE SCALE GENOMIC DNA]</scope>
    <source>
        <strain evidence="5 6">CQMa 102</strain>
    </source>
</reference>
<dbReference type="PROSITE" id="PS50297">
    <property type="entry name" value="ANK_REP_REGION"/>
    <property type="match status" value="5"/>
</dbReference>
<dbReference type="Pfam" id="PF12796">
    <property type="entry name" value="Ank_2"/>
    <property type="match status" value="5"/>
</dbReference>
<evidence type="ECO:0000313" key="6">
    <source>
        <dbReference type="Proteomes" id="UP000002499"/>
    </source>
</evidence>
<dbReference type="KEGG" id="maw:19254088"/>
<dbReference type="EMBL" id="GL698657">
    <property type="protein sequence ID" value="EFY84180.1"/>
    <property type="molecule type" value="Genomic_DNA"/>
</dbReference>
<dbReference type="AlphaFoldDB" id="E9EIS9"/>
<protein>
    <submittedName>
        <fullName evidence="5">Ankyrin repeat-containing protein, putative</fullName>
    </submittedName>
</protein>
<feature type="repeat" description="ANK" evidence="3">
    <location>
        <begin position="432"/>
        <end position="457"/>
    </location>
</feature>
<feature type="repeat" description="ANK" evidence="3">
    <location>
        <begin position="15"/>
        <end position="47"/>
    </location>
</feature>
<feature type="compositionally biased region" description="Acidic residues" evidence="4">
    <location>
        <begin position="110"/>
        <end position="120"/>
    </location>
</feature>
<dbReference type="PRINTS" id="PR01415">
    <property type="entry name" value="ANKYRIN"/>
</dbReference>
<keyword evidence="1" id="KW-0677">Repeat</keyword>
<gene>
    <name evidence="5" type="ORF">MAC_09777</name>
</gene>
<dbReference type="Gene3D" id="1.25.40.20">
    <property type="entry name" value="Ankyrin repeat-containing domain"/>
    <property type="match status" value="4"/>
</dbReference>
<dbReference type="SMART" id="SM00248">
    <property type="entry name" value="ANK"/>
    <property type="match status" value="17"/>
</dbReference>
<keyword evidence="2 3" id="KW-0040">ANK repeat</keyword>
<feature type="repeat" description="ANK" evidence="3">
    <location>
        <begin position="175"/>
        <end position="207"/>
    </location>
</feature>
<dbReference type="GeneID" id="19254088"/>
<feature type="repeat" description="ANK" evidence="3">
    <location>
        <begin position="48"/>
        <end position="80"/>
    </location>
</feature>
<proteinExistence type="predicted"/>
<dbReference type="eggNOG" id="KOG0504">
    <property type="taxonomic scope" value="Eukaryota"/>
</dbReference>
<feature type="repeat" description="ANK" evidence="3">
    <location>
        <begin position="536"/>
        <end position="568"/>
    </location>
</feature>
<feature type="region of interest" description="Disordered" evidence="4">
    <location>
        <begin position="104"/>
        <end position="131"/>
    </location>
</feature>
<dbReference type="OMA" id="HWAAYMX"/>
<dbReference type="InterPro" id="IPR002110">
    <property type="entry name" value="Ankyrin_rpt"/>
</dbReference>
<evidence type="ECO:0000256" key="3">
    <source>
        <dbReference type="PROSITE-ProRule" id="PRU00023"/>
    </source>
</evidence>
<evidence type="ECO:0000256" key="2">
    <source>
        <dbReference type="ARBA" id="ARBA00023043"/>
    </source>
</evidence>
<accession>E9EIS9</accession>
<dbReference type="InterPro" id="IPR036770">
    <property type="entry name" value="Ankyrin_rpt-contain_sf"/>
</dbReference>
<organism evidence="6">
    <name type="scientific">Metarhizium acridum (strain CQMa 102)</name>
    <dbReference type="NCBI Taxonomy" id="655827"/>
    <lineage>
        <taxon>Eukaryota</taxon>
        <taxon>Fungi</taxon>
        <taxon>Dikarya</taxon>
        <taxon>Ascomycota</taxon>
        <taxon>Pezizomycotina</taxon>
        <taxon>Sordariomycetes</taxon>
        <taxon>Hypocreomycetidae</taxon>
        <taxon>Hypocreales</taxon>
        <taxon>Clavicipitaceae</taxon>
        <taxon>Metarhizium</taxon>
    </lineage>
</organism>
<feature type="repeat" description="ANK" evidence="3">
    <location>
        <begin position="399"/>
        <end position="431"/>
    </location>
</feature>
<dbReference type="eggNOG" id="KOG4177">
    <property type="taxonomic scope" value="Eukaryota"/>
</dbReference>
<evidence type="ECO:0000313" key="5">
    <source>
        <dbReference type="EMBL" id="EFY84180.1"/>
    </source>
</evidence>
<feature type="repeat" description="ANK" evidence="3">
    <location>
        <begin position="745"/>
        <end position="777"/>
    </location>
</feature>
<sequence>MADRISSVLELEDVCRRTPLSYAAERGDIDAVSGLLNKAANYRAVDALGRTPIFWAAIEGHVDVIKELIAYGAEWKIEDASGRTPLSCAAEKGHTDAACELVTAEAPEGSSEDEDDDAAEGSEKCSDNDSDDFSMASTASIVLPLNLAVRRADEAAVKTLLQHGMDMYYDSAWEEDPQPVLLAAKTGNGEIMDMLLKAGLSLDRAEDMYGRTALMFAAVRGHESTVQILLARPDIQLDSQDETGKNALTYAIEGGHENIAQMLRQAGLSEERGEAQSETSSAPSDNDDALIDTHVPVDSCHALAKSSMTQGTKDEEVVLRQQDERVFKAIDSGKQDALSLAIQRNDVHAAHTLARHKGIDGTALDNEGMSPLLWSVKSNMPSVTRMLMATTHALHVDNQGRSLIHHAAMAENGDIFPFLVKMGVPVDGPDKSGRTPLSYAAELDRVAIVKLLLQNTAVDVNHADKTGRTPLSYAAEGGSDQTIELLLERPGVKATLAAENGRTPLSYACTHSTSTAPTFELLSAVDASVADTEDKDGRTPISWAAGSGSASVCSRLISLGVDVDRMDKNKRSPLSLAAERPYADVVRVLLGTQRVDRMSKCAAGRTPLDWAVRECSELDEPCLDWHRHQERKWATAYMLITGELDQAPTASSIERLLKEAIERGKPQVVSELIPSPLAKDIYSPSELIEHAMEQGSDEMVRAVVTAFAKSEIELSPTSILSNAASAGRTVLVEELLGRETASKADDQSVISQAAANGHIETIQMLLEKGTDVNQADVDGKTPLMLAGIHDQEETIKVLLESPGINVNAVDKDGRTAVSHVAGAWYSGCLKLLLADPRVDAKRQDSQGRSPLWYAVAAWRRKAIRALLEAASCCEVEEEECGRLTYPTCQETYSPAA</sequence>
<evidence type="ECO:0000256" key="1">
    <source>
        <dbReference type="ARBA" id="ARBA00022737"/>
    </source>
</evidence>
<dbReference type="PANTHER" id="PTHR24198:SF165">
    <property type="entry name" value="ANKYRIN REPEAT-CONTAINING PROTEIN-RELATED"/>
    <property type="match status" value="1"/>
</dbReference>
<feature type="region of interest" description="Disordered" evidence="4">
    <location>
        <begin position="268"/>
        <end position="288"/>
    </location>
</feature>
<dbReference type="SUPFAM" id="SSF48403">
    <property type="entry name" value="Ankyrin repeat"/>
    <property type="match status" value="3"/>
</dbReference>
<dbReference type="OrthoDB" id="5428055at2759"/>
<keyword evidence="6" id="KW-1185">Reference proteome</keyword>
<dbReference type="PROSITE" id="PS50088">
    <property type="entry name" value="ANK_REPEAT"/>
    <property type="match status" value="9"/>
</dbReference>
<feature type="repeat" description="ANK" evidence="3">
    <location>
        <begin position="778"/>
        <end position="811"/>
    </location>
</feature>
<feature type="repeat" description="ANK" evidence="3">
    <location>
        <begin position="466"/>
        <end position="489"/>
    </location>
</feature>
<dbReference type="InParanoid" id="E9EIS9"/>
<dbReference type="STRING" id="655827.E9EIS9"/>
<dbReference type="HOGENOM" id="CLU_318581_0_0_1"/>
<evidence type="ECO:0000256" key="4">
    <source>
        <dbReference type="SAM" id="MobiDB-lite"/>
    </source>
</evidence>
<dbReference type="PANTHER" id="PTHR24198">
    <property type="entry name" value="ANKYRIN REPEAT AND PROTEIN KINASE DOMAIN-CONTAINING PROTEIN"/>
    <property type="match status" value="1"/>
</dbReference>
<name>E9EIS9_METAQ</name>